<organism evidence="1 2">
    <name type="scientific">Chitinophaga terrae</name>
    <name type="common">ex Kim and Jung 2007</name>
    <dbReference type="NCBI Taxonomy" id="408074"/>
    <lineage>
        <taxon>Bacteria</taxon>
        <taxon>Pseudomonadati</taxon>
        <taxon>Bacteroidota</taxon>
        <taxon>Chitinophagia</taxon>
        <taxon>Chitinophagales</taxon>
        <taxon>Chitinophagaceae</taxon>
        <taxon>Chitinophaga</taxon>
    </lineage>
</organism>
<protein>
    <submittedName>
        <fullName evidence="1">Uncharacterized protein</fullName>
    </submittedName>
</protein>
<gene>
    <name evidence="1" type="ORF">SAMN05660909_01928</name>
</gene>
<sequence>MLVPVFILHAVVPILQDYTKPGLPVQREKTQACSRRRRDKSSQNCRRINSAFSAARYLRSVKNLSPNRFVTVAVNQIITTNMGTTRQARLLENLAPGEERRLGHSDHVKDGKYQIYIGYEILWARYVPIPDWYVKPQKNEQAPPPGSLLQHQHQSALIKEMEEKNDLLS</sequence>
<keyword evidence="2" id="KW-1185">Reference proteome</keyword>
<dbReference type="AlphaFoldDB" id="A0A1H4B733"/>
<dbReference type="OrthoDB" id="661091at2"/>
<evidence type="ECO:0000313" key="1">
    <source>
        <dbReference type="EMBL" id="SEA43939.1"/>
    </source>
</evidence>
<name>A0A1H4B733_9BACT</name>
<dbReference type="RefSeq" id="WP_089761051.1">
    <property type="nucleotide sequence ID" value="NZ_BKAT01000025.1"/>
</dbReference>
<dbReference type="EMBL" id="FNRL01000007">
    <property type="protein sequence ID" value="SEA43939.1"/>
    <property type="molecule type" value="Genomic_DNA"/>
</dbReference>
<evidence type="ECO:0000313" key="2">
    <source>
        <dbReference type="Proteomes" id="UP000199656"/>
    </source>
</evidence>
<reference evidence="2" key="1">
    <citation type="submission" date="2016-10" db="EMBL/GenBank/DDBJ databases">
        <authorList>
            <person name="Varghese N."/>
            <person name="Submissions S."/>
        </authorList>
    </citation>
    <scope>NUCLEOTIDE SEQUENCE [LARGE SCALE GENOMIC DNA]</scope>
    <source>
        <strain evidence="2">DSM 23920</strain>
    </source>
</reference>
<proteinExistence type="predicted"/>
<dbReference type="Proteomes" id="UP000199656">
    <property type="component" value="Unassembled WGS sequence"/>
</dbReference>
<accession>A0A1H4B733</accession>